<evidence type="ECO:0000313" key="3">
    <source>
        <dbReference type="Proteomes" id="UP000886998"/>
    </source>
</evidence>
<keyword evidence="3" id="KW-1185">Reference proteome</keyword>
<dbReference type="AlphaFoldDB" id="A0A8X6XBM0"/>
<dbReference type="InterPro" id="IPR040676">
    <property type="entry name" value="DUF5641"/>
</dbReference>
<dbReference type="Proteomes" id="UP000886998">
    <property type="component" value="Unassembled WGS sequence"/>
</dbReference>
<dbReference type="Pfam" id="PF18701">
    <property type="entry name" value="DUF5641"/>
    <property type="match status" value="1"/>
</dbReference>
<organism evidence="2 3">
    <name type="scientific">Trichonephila inaurata madagascariensis</name>
    <dbReference type="NCBI Taxonomy" id="2747483"/>
    <lineage>
        <taxon>Eukaryota</taxon>
        <taxon>Metazoa</taxon>
        <taxon>Ecdysozoa</taxon>
        <taxon>Arthropoda</taxon>
        <taxon>Chelicerata</taxon>
        <taxon>Arachnida</taxon>
        <taxon>Araneae</taxon>
        <taxon>Araneomorphae</taxon>
        <taxon>Entelegynae</taxon>
        <taxon>Araneoidea</taxon>
        <taxon>Nephilidae</taxon>
        <taxon>Trichonephila</taxon>
        <taxon>Trichonephila inaurata</taxon>
    </lineage>
</organism>
<evidence type="ECO:0000313" key="2">
    <source>
        <dbReference type="EMBL" id="GFY48896.1"/>
    </source>
</evidence>
<dbReference type="EMBL" id="BMAV01006688">
    <property type="protein sequence ID" value="GFY48896.1"/>
    <property type="molecule type" value="Genomic_DNA"/>
</dbReference>
<gene>
    <name evidence="2" type="ORF">TNIN_497341</name>
</gene>
<protein>
    <recommendedName>
        <fullName evidence="1">DUF5641 domain-containing protein</fullName>
    </recommendedName>
</protein>
<comment type="caution">
    <text evidence="2">The sequence shown here is derived from an EMBL/GenBank/DDBJ whole genome shotgun (WGS) entry which is preliminary data.</text>
</comment>
<proteinExistence type="predicted"/>
<evidence type="ECO:0000259" key="1">
    <source>
        <dbReference type="Pfam" id="PF18701"/>
    </source>
</evidence>
<reference evidence="2" key="1">
    <citation type="submission" date="2020-08" db="EMBL/GenBank/DDBJ databases">
        <title>Multicomponent nature underlies the extraordinary mechanical properties of spider dragline silk.</title>
        <authorList>
            <person name="Kono N."/>
            <person name="Nakamura H."/>
            <person name="Mori M."/>
            <person name="Yoshida Y."/>
            <person name="Ohtoshi R."/>
            <person name="Malay A.D."/>
            <person name="Moran D.A.P."/>
            <person name="Tomita M."/>
            <person name="Numata K."/>
            <person name="Arakawa K."/>
        </authorList>
    </citation>
    <scope>NUCLEOTIDE SEQUENCE</scope>
</reference>
<sequence length="91" mass="10613">MGLVMELFPGKDNSVRVVKVKTRMGELVRPVKRLYPLELSSDSKIYNSELFKNVKDNHSKFNNCKKQKDNVNLEIKTKCGRKVVKPIRYDK</sequence>
<name>A0A8X6XBM0_9ARAC</name>
<accession>A0A8X6XBM0</accession>
<dbReference type="OrthoDB" id="6434068at2759"/>
<feature type="domain" description="DUF5641" evidence="1">
    <location>
        <begin position="1"/>
        <end position="37"/>
    </location>
</feature>